<dbReference type="GO" id="GO:0006396">
    <property type="term" value="P:RNA processing"/>
    <property type="evidence" value="ECO:0007669"/>
    <property type="project" value="TreeGrafter"/>
</dbReference>
<dbReference type="PROSITE" id="PS51375">
    <property type="entry name" value="PPR"/>
    <property type="match status" value="5"/>
</dbReference>
<accession>A0A9P0YXB0</accession>
<sequence length="510" mass="58836">MLLVRMHEFREALQVIGRLNSGLIRSSRWLHASCSGTGEIEHIVKVINEHCFPDQPLQPTLERYINPTSLSPSFVNNVLGRLFAAHANGLKACEFFKFCLFHSEKSSTPDAFEKTIHILTRMRYFDKAWELMTEIKETHPSLLTLKSMNIMLSRIAKSQSYEGTLEAFERLERDIFVGKKFGTEEFNALLHAFCTQRQMKEARSVFNKLHSRFAPNTKTMNILLLGFKEAGNVTSVELFYHEMIRRGFKPNYVTYNIRIDAYCKKGRLGDALRLLKEMESVNNCLPTLQTMTTLIYGAGIARNISKARELFHEIPKRNLTIDVCAYNALLSSLLRSRDIEAAIELMEEMDEKKICHDHLTYHTMFWGLIRLKDVHGVYGLYNKMTEQGFLPKTRSVVMLIKFFCENQNIDLGLSFWNYLLVKGQCPHSHALDLLVTALCSHGRVEEALECSKQMMDRGRHISGLVFQMLKRILLESGEEEKLHKLEEMMKKLEILLPPSIVLYKTHVPCC</sequence>
<feature type="repeat" description="PPR" evidence="3">
    <location>
        <begin position="357"/>
        <end position="391"/>
    </location>
</feature>
<keyword evidence="5" id="KW-1185">Reference proteome</keyword>
<feature type="repeat" description="PPR" evidence="3">
    <location>
        <begin position="216"/>
        <end position="250"/>
    </location>
</feature>
<dbReference type="AlphaFoldDB" id="A0A9P0YXB0"/>
<evidence type="ECO:0000313" key="4">
    <source>
        <dbReference type="EMBL" id="CAH9078443.1"/>
    </source>
</evidence>
<dbReference type="PANTHER" id="PTHR47934">
    <property type="entry name" value="PENTATRICOPEPTIDE REPEAT-CONTAINING PROTEIN PET309, MITOCHONDRIAL"/>
    <property type="match status" value="1"/>
</dbReference>
<feature type="repeat" description="PPR" evidence="3">
    <location>
        <begin position="251"/>
        <end position="285"/>
    </location>
</feature>
<dbReference type="GO" id="GO:0003729">
    <property type="term" value="F:mRNA binding"/>
    <property type="evidence" value="ECO:0007669"/>
    <property type="project" value="TreeGrafter"/>
</dbReference>
<feature type="repeat" description="PPR" evidence="3">
    <location>
        <begin position="322"/>
        <end position="356"/>
    </location>
</feature>
<organism evidence="4 5">
    <name type="scientific">Cuscuta europaea</name>
    <name type="common">European dodder</name>
    <dbReference type="NCBI Taxonomy" id="41803"/>
    <lineage>
        <taxon>Eukaryota</taxon>
        <taxon>Viridiplantae</taxon>
        <taxon>Streptophyta</taxon>
        <taxon>Embryophyta</taxon>
        <taxon>Tracheophyta</taxon>
        <taxon>Spermatophyta</taxon>
        <taxon>Magnoliopsida</taxon>
        <taxon>eudicotyledons</taxon>
        <taxon>Gunneridae</taxon>
        <taxon>Pentapetalae</taxon>
        <taxon>asterids</taxon>
        <taxon>lamiids</taxon>
        <taxon>Solanales</taxon>
        <taxon>Convolvulaceae</taxon>
        <taxon>Cuscuteae</taxon>
        <taxon>Cuscuta</taxon>
        <taxon>Cuscuta subgen. Cuscuta</taxon>
    </lineage>
</organism>
<keyword evidence="2" id="KW-0677">Repeat</keyword>
<comment type="similarity">
    <text evidence="1">Belongs to the PPR family. P subfamily.</text>
</comment>
<dbReference type="NCBIfam" id="TIGR00756">
    <property type="entry name" value="PPR"/>
    <property type="match status" value="5"/>
</dbReference>
<dbReference type="Gene3D" id="1.25.40.10">
    <property type="entry name" value="Tetratricopeptide repeat domain"/>
    <property type="match status" value="3"/>
</dbReference>
<feature type="repeat" description="PPR" evidence="3">
    <location>
        <begin position="427"/>
        <end position="461"/>
    </location>
</feature>
<gene>
    <name evidence="4" type="ORF">CEURO_LOCUS6722</name>
</gene>
<reference evidence="4" key="1">
    <citation type="submission" date="2022-07" db="EMBL/GenBank/DDBJ databases">
        <authorList>
            <person name="Macas J."/>
            <person name="Novak P."/>
            <person name="Neumann P."/>
        </authorList>
    </citation>
    <scope>NUCLEOTIDE SEQUENCE</scope>
</reference>
<dbReference type="OrthoDB" id="185373at2759"/>
<evidence type="ECO:0000256" key="3">
    <source>
        <dbReference type="PROSITE-ProRule" id="PRU00708"/>
    </source>
</evidence>
<dbReference type="Pfam" id="PF13041">
    <property type="entry name" value="PPR_2"/>
    <property type="match status" value="2"/>
</dbReference>
<dbReference type="PANTHER" id="PTHR47934:SF6">
    <property type="entry name" value="MITOCHONDRIAL GROUP I INTRON SPLICING FACTOR CCM1-RELATED"/>
    <property type="match status" value="1"/>
</dbReference>
<dbReference type="InterPro" id="IPR002885">
    <property type="entry name" value="PPR_rpt"/>
</dbReference>
<protein>
    <recommendedName>
        <fullName evidence="6">Pentatricopeptide repeat-containing protein</fullName>
    </recommendedName>
</protein>
<evidence type="ECO:0000256" key="1">
    <source>
        <dbReference type="ARBA" id="ARBA00007626"/>
    </source>
</evidence>
<comment type="caution">
    <text evidence="4">The sequence shown here is derived from an EMBL/GenBank/DDBJ whole genome shotgun (WGS) entry which is preliminary data.</text>
</comment>
<evidence type="ECO:0000313" key="5">
    <source>
        <dbReference type="Proteomes" id="UP001152484"/>
    </source>
</evidence>
<dbReference type="Proteomes" id="UP001152484">
    <property type="component" value="Unassembled WGS sequence"/>
</dbReference>
<name>A0A9P0YXB0_CUSEU</name>
<dbReference type="SUPFAM" id="SSF81901">
    <property type="entry name" value="HCP-like"/>
    <property type="match status" value="1"/>
</dbReference>
<proteinExistence type="inferred from homology"/>
<evidence type="ECO:0008006" key="6">
    <source>
        <dbReference type="Google" id="ProtNLM"/>
    </source>
</evidence>
<dbReference type="EMBL" id="CAMAPE010000010">
    <property type="protein sequence ID" value="CAH9078443.1"/>
    <property type="molecule type" value="Genomic_DNA"/>
</dbReference>
<dbReference type="Pfam" id="PF01535">
    <property type="entry name" value="PPR"/>
    <property type="match status" value="3"/>
</dbReference>
<dbReference type="InterPro" id="IPR051114">
    <property type="entry name" value="Mito_RNA_Proc_CCM1"/>
</dbReference>
<evidence type="ECO:0000256" key="2">
    <source>
        <dbReference type="ARBA" id="ARBA00022737"/>
    </source>
</evidence>
<dbReference type="GO" id="GO:0007005">
    <property type="term" value="P:mitochondrion organization"/>
    <property type="evidence" value="ECO:0007669"/>
    <property type="project" value="TreeGrafter"/>
</dbReference>
<dbReference type="GO" id="GO:0005739">
    <property type="term" value="C:mitochondrion"/>
    <property type="evidence" value="ECO:0007669"/>
    <property type="project" value="TreeGrafter"/>
</dbReference>
<dbReference type="InterPro" id="IPR011990">
    <property type="entry name" value="TPR-like_helical_dom_sf"/>
</dbReference>